<evidence type="ECO:0008006" key="3">
    <source>
        <dbReference type="Google" id="ProtNLM"/>
    </source>
</evidence>
<dbReference type="EMBL" id="WEKV01000010">
    <property type="protein sequence ID" value="KAB7784386.1"/>
    <property type="molecule type" value="Genomic_DNA"/>
</dbReference>
<gene>
    <name evidence="1" type="ORF">F8B43_2419</name>
</gene>
<organism evidence="1 2">
    <name type="scientific">Methylorubrum populi</name>
    <dbReference type="NCBI Taxonomy" id="223967"/>
    <lineage>
        <taxon>Bacteria</taxon>
        <taxon>Pseudomonadati</taxon>
        <taxon>Pseudomonadota</taxon>
        <taxon>Alphaproteobacteria</taxon>
        <taxon>Hyphomicrobiales</taxon>
        <taxon>Methylobacteriaceae</taxon>
        <taxon>Methylorubrum</taxon>
    </lineage>
</organism>
<name>A0A833J6E9_9HYPH</name>
<comment type="caution">
    <text evidence="1">The sequence shown here is derived from an EMBL/GenBank/DDBJ whole genome shotgun (WGS) entry which is preliminary data.</text>
</comment>
<evidence type="ECO:0000313" key="2">
    <source>
        <dbReference type="Proteomes" id="UP000469949"/>
    </source>
</evidence>
<reference evidence="1 2" key="1">
    <citation type="submission" date="2019-10" db="EMBL/GenBank/DDBJ databases">
        <title>Draft Genome Sequence of the Caffeine Degrading Methylotroph Methylorubrum populi PINKEL.</title>
        <authorList>
            <person name="Dawson S.C."/>
            <person name="Zhang X."/>
            <person name="Wright M.E."/>
            <person name="Sharma G."/>
            <person name="Langner J.T."/>
            <person name="Ditty J.L."/>
            <person name="Subuyuj G.A."/>
        </authorList>
    </citation>
    <scope>NUCLEOTIDE SEQUENCE [LARGE SCALE GENOMIC DNA]</scope>
    <source>
        <strain evidence="1 2">Pinkel</strain>
    </source>
</reference>
<dbReference type="Gene3D" id="3.40.50.300">
    <property type="entry name" value="P-loop containing nucleotide triphosphate hydrolases"/>
    <property type="match status" value="1"/>
</dbReference>
<dbReference type="AlphaFoldDB" id="A0A833J6E9"/>
<dbReference type="Proteomes" id="UP000469949">
    <property type="component" value="Unassembled WGS sequence"/>
</dbReference>
<evidence type="ECO:0000313" key="1">
    <source>
        <dbReference type="EMBL" id="KAB7784386.1"/>
    </source>
</evidence>
<dbReference type="RefSeq" id="WP_152277093.1">
    <property type="nucleotide sequence ID" value="NZ_WEKV01000010.1"/>
</dbReference>
<accession>A0A833J6E9</accession>
<dbReference type="SUPFAM" id="SSF52540">
    <property type="entry name" value="P-loop containing nucleoside triphosphate hydrolases"/>
    <property type="match status" value="1"/>
</dbReference>
<proteinExistence type="predicted"/>
<protein>
    <recommendedName>
        <fullName evidence="3">Uridine kinase</fullName>
    </recommendedName>
</protein>
<dbReference type="InterPro" id="IPR027417">
    <property type="entry name" value="P-loop_NTPase"/>
</dbReference>
<sequence length="222" mass="23397">MSAPFVLAVAGPPGSGKSTLSHALSETFGGAPVLAYDAYEAVTTWPPEQVAAWLARGAPFDALPVPGLAEDLAHLCRGEPVPDRERGGTLRPARRGAGRPVIVLDTLLGRAHPGTGRQIDHLVWLDLPLDIALARKLRSFTEGARREPSAASRLLGALDAYLGRYDTLLHPTYALQRDRIRPAADQILGAGTPAEHVAAIRSAIQSILMAAPTPTAYGGAEP</sequence>